<dbReference type="SFLD" id="SFLDS00029">
    <property type="entry name" value="Radical_SAM"/>
    <property type="match status" value="1"/>
</dbReference>
<dbReference type="PROSITE" id="PS51332">
    <property type="entry name" value="B12_BINDING"/>
    <property type="match status" value="1"/>
</dbReference>
<keyword evidence="5" id="KW-0479">Metal-binding</keyword>
<feature type="domain" description="Radical SAM core" evidence="9">
    <location>
        <begin position="193"/>
        <end position="430"/>
    </location>
</feature>
<dbReference type="Pfam" id="PF02310">
    <property type="entry name" value="B12-binding"/>
    <property type="match status" value="1"/>
</dbReference>
<evidence type="ECO:0000256" key="4">
    <source>
        <dbReference type="ARBA" id="ARBA00022691"/>
    </source>
</evidence>
<dbReference type="PROSITE" id="PS51257">
    <property type="entry name" value="PROKAR_LIPOPROTEIN"/>
    <property type="match status" value="1"/>
</dbReference>
<dbReference type="CDD" id="cd02068">
    <property type="entry name" value="radical_SAM_B12_BD"/>
    <property type="match status" value="1"/>
</dbReference>
<dbReference type="SUPFAM" id="SSF102114">
    <property type="entry name" value="Radical SAM enzymes"/>
    <property type="match status" value="1"/>
</dbReference>
<evidence type="ECO:0000256" key="7">
    <source>
        <dbReference type="ARBA" id="ARBA00023014"/>
    </source>
</evidence>
<dbReference type="InterPro" id="IPR006158">
    <property type="entry name" value="Cobalamin-bd"/>
</dbReference>
<dbReference type="InterPro" id="IPR036724">
    <property type="entry name" value="Cobalamin-bd_sf"/>
</dbReference>
<name>A0ABV6YRR6_UNCC1</name>
<dbReference type="SFLD" id="SFLDG01123">
    <property type="entry name" value="methyltransferase_(Class_B)"/>
    <property type="match status" value="1"/>
</dbReference>
<dbReference type="EMBL" id="JBHPBY010000008">
    <property type="protein sequence ID" value="MFC1848811.1"/>
    <property type="molecule type" value="Genomic_DNA"/>
</dbReference>
<keyword evidence="3" id="KW-0808">Transferase</keyword>
<evidence type="ECO:0000256" key="5">
    <source>
        <dbReference type="ARBA" id="ARBA00022723"/>
    </source>
</evidence>
<comment type="caution">
    <text evidence="10">The sequence shown here is derived from an EMBL/GenBank/DDBJ whole genome shotgun (WGS) entry which is preliminary data.</text>
</comment>
<dbReference type="CDD" id="cd01335">
    <property type="entry name" value="Radical_SAM"/>
    <property type="match status" value="1"/>
</dbReference>
<dbReference type="SMART" id="SM00729">
    <property type="entry name" value="Elp3"/>
    <property type="match status" value="1"/>
</dbReference>
<dbReference type="Gene3D" id="3.80.30.20">
    <property type="entry name" value="tm_1862 like domain"/>
    <property type="match status" value="1"/>
</dbReference>
<reference evidence="10 11" key="1">
    <citation type="submission" date="2024-09" db="EMBL/GenBank/DDBJ databases">
        <title>Laminarin stimulates single cell rates of sulfate reduction while oxygen inhibits transcriptomic activity in coastal marine sediment.</title>
        <authorList>
            <person name="Lindsay M."/>
            <person name="Orcutt B."/>
            <person name="Emerson D."/>
            <person name="Stepanauskas R."/>
            <person name="D'Angelo T."/>
        </authorList>
    </citation>
    <scope>NUCLEOTIDE SEQUENCE [LARGE SCALE GENOMIC DNA]</scope>
    <source>
        <strain evidence="10">SAG AM-311-K15</strain>
    </source>
</reference>
<dbReference type="PANTHER" id="PTHR43409">
    <property type="entry name" value="ANAEROBIC MAGNESIUM-PROTOPORPHYRIN IX MONOMETHYL ESTER CYCLASE-RELATED"/>
    <property type="match status" value="1"/>
</dbReference>
<dbReference type="InterPro" id="IPR058240">
    <property type="entry name" value="rSAM_sf"/>
</dbReference>
<evidence type="ECO:0000256" key="1">
    <source>
        <dbReference type="ARBA" id="ARBA00001966"/>
    </source>
</evidence>
<evidence type="ECO:0000313" key="10">
    <source>
        <dbReference type="EMBL" id="MFC1848811.1"/>
    </source>
</evidence>
<protein>
    <submittedName>
        <fullName evidence="10">B12-binding domain-containing radical SAM protein</fullName>
    </submittedName>
</protein>
<dbReference type="InterPro" id="IPR034466">
    <property type="entry name" value="Methyltransferase_Class_B"/>
</dbReference>
<keyword evidence="7" id="KW-0411">Iron-sulfur</keyword>
<dbReference type="InterPro" id="IPR023404">
    <property type="entry name" value="rSAM_horseshoe"/>
</dbReference>
<sequence length="466" mass="53207">MKVLFINPPGDLELEYGELKDSGALYPSLGLACVAAIALEEGHDVTVIDAEASQLDLAAVRQQLEHLAPDVVGLQAFCTTQSRIIDIASMVKEVSPQTIIVLGGVQVTLFKTQLFEHNPFDFGVYGEGEEVFRNLLRAISERSPLEKVNGIIWRKEGKCIVNEPQPLIQDLDTLPFPALQLFPLDKYHSSSQLRGNKTLHIMTSRGCPYRCVYCTSNIIFGKTHRYFSCDRIIKEIHHMMTHYGADSIQFYDEVFTMNRKRVMELCQALIDDGCPIPWTCFTRVNLVDRELLEKMAAAGCYQIFYGLESGVQRLLDLIQKDITLEQIKVAIRETRRAGIESVASFMLTIPTETVAEAEQTIRFGLEVDPDYVYWLTCTPYPGTGLHALALNNGQILRKDFSKFNVFNEIVYLPEGRELEEVTKTVKKAYRRFYGRPRYIARRLRSLRKLPPWKLWNLVKSGLRMFY</sequence>
<evidence type="ECO:0000256" key="6">
    <source>
        <dbReference type="ARBA" id="ARBA00023004"/>
    </source>
</evidence>
<feature type="domain" description="B12-binding" evidence="8">
    <location>
        <begin position="1"/>
        <end position="146"/>
    </location>
</feature>
<dbReference type="InterPro" id="IPR051198">
    <property type="entry name" value="BchE-like"/>
</dbReference>
<dbReference type="Gene3D" id="3.40.50.280">
    <property type="entry name" value="Cobalamin-binding domain"/>
    <property type="match status" value="1"/>
</dbReference>
<evidence type="ECO:0000259" key="9">
    <source>
        <dbReference type="PROSITE" id="PS51918"/>
    </source>
</evidence>
<evidence type="ECO:0000259" key="8">
    <source>
        <dbReference type="PROSITE" id="PS51332"/>
    </source>
</evidence>
<keyword evidence="11" id="KW-1185">Reference proteome</keyword>
<dbReference type="PROSITE" id="PS51918">
    <property type="entry name" value="RADICAL_SAM"/>
    <property type="match status" value="1"/>
</dbReference>
<dbReference type="PANTHER" id="PTHR43409:SF7">
    <property type="entry name" value="BLL1977 PROTEIN"/>
    <property type="match status" value="1"/>
</dbReference>
<keyword evidence="6" id="KW-0408">Iron</keyword>
<evidence type="ECO:0000256" key="2">
    <source>
        <dbReference type="ARBA" id="ARBA00022603"/>
    </source>
</evidence>
<evidence type="ECO:0000256" key="3">
    <source>
        <dbReference type="ARBA" id="ARBA00022679"/>
    </source>
</evidence>
<dbReference type="Pfam" id="PF04055">
    <property type="entry name" value="Radical_SAM"/>
    <property type="match status" value="1"/>
</dbReference>
<dbReference type="SUPFAM" id="SSF52242">
    <property type="entry name" value="Cobalamin (vitamin B12)-binding domain"/>
    <property type="match status" value="1"/>
</dbReference>
<dbReference type="SFLD" id="SFLDG01082">
    <property type="entry name" value="B12-binding_domain_containing"/>
    <property type="match status" value="1"/>
</dbReference>
<dbReference type="InterPro" id="IPR007197">
    <property type="entry name" value="rSAM"/>
</dbReference>
<dbReference type="InterPro" id="IPR006638">
    <property type="entry name" value="Elp3/MiaA/NifB-like_rSAM"/>
</dbReference>
<organism evidence="10 11">
    <name type="scientific">candidate division CSSED10-310 bacterium</name>
    <dbReference type="NCBI Taxonomy" id="2855610"/>
    <lineage>
        <taxon>Bacteria</taxon>
        <taxon>Bacteria division CSSED10-310</taxon>
    </lineage>
</organism>
<dbReference type="Proteomes" id="UP001594351">
    <property type="component" value="Unassembled WGS sequence"/>
</dbReference>
<proteinExistence type="predicted"/>
<comment type="cofactor">
    <cofactor evidence="1">
        <name>[4Fe-4S] cluster</name>
        <dbReference type="ChEBI" id="CHEBI:49883"/>
    </cofactor>
</comment>
<keyword evidence="2" id="KW-0489">Methyltransferase</keyword>
<gene>
    <name evidence="10" type="ORF">ACFL27_01270</name>
</gene>
<accession>A0ABV6YRR6</accession>
<keyword evidence="4" id="KW-0949">S-adenosyl-L-methionine</keyword>
<evidence type="ECO:0000313" key="11">
    <source>
        <dbReference type="Proteomes" id="UP001594351"/>
    </source>
</evidence>